<name>A0A0U1NVK6_9BACI</name>
<feature type="transmembrane region" description="Helical" evidence="1">
    <location>
        <begin position="64"/>
        <end position="82"/>
    </location>
</feature>
<keyword evidence="1" id="KW-0472">Membrane</keyword>
<dbReference type="OrthoDB" id="9789346at2"/>
<dbReference type="EMBL" id="CVRB01000002">
    <property type="protein sequence ID" value="CRK82060.1"/>
    <property type="molecule type" value="Genomic_DNA"/>
</dbReference>
<dbReference type="Pfam" id="PF04657">
    <property type="entry name" value="DMT_YdcZ"/>
    <property type="match status" value="1"/>
</dbReference>
<evidence type="ECO:0000313" key="3">
    <source>
        <dbReference type="Proteomes" id="UP000199087"/>
    </source>
</evidence>
<keyword evidence="1" id="KW-0812">Transmembrane</keyword>
<dbReference type="RefSeq" id="WP_090633767.1">
    <property type="nucleotide sequence ID" value="NZ_CVRB01000002.1"/>
</dbReference>
<reference evidence="3" key="1">
    <citation type="submission" date="2015-05" db="EMBL/GenBank/DDBJ databases">
        <authorList>
            <person name="Urmite Genomes"/>
        </authorList>
    </citation>
    <scope>NUCLEOTIDE SEQUENCE [LARGE SCALE GENOMIC DNA]</scope>
    <source>
        <strain evidence="3">LF1</strain>
    </source>
</reference>
<dbReference type="AlphaFoldDB" id="A0A0U1NVK6"/>
<feature type="transmembrane region" description="Helical" evidence="1">
    <location>
        <begin position="88"/>
        <end position="109"/>
    </location>
</feature>
<protein>
    <submittedName>
        <fullName evidence="2">Membrane protein</fullName>
    </submittedName>
</protein>
<evidence type="ECO:0000256" key="1">
    <source>
        <dbReference type="SAM" id="Phobius"/>
    </source>
</evidence>
<organism evidence="2 3">
    <name type="scientific">Neobacillus massiliamazoniensis</name>
    <dbReference type="NCBI Taxonomy" id="1499688"/>
    <lineage>
        <taxon>Bacteria</taxon>
        <taxon>Bacillati</taxon>
        <taxon>Bacillota</taxon>
        <taxon>Bacilli</taxon>
        <taxon>Bacillales</taxon>
        <taxon>Bacillaceae</taxon>
        <taxon>Neobacillus</taxon>
    </lineage>
</organism>
<accession>A0A0U1NVK6</accession>
<feature type="transmembrane region" description="Helical" evidence="1">
    <location>
        <begin position="121"/>
        <end position="140"/>
    </location>
</feature>
<dbReference type="GO" id="GO:0005886">
    <property type="term" value="C:plasma membrane"/>
    <property type="evidence" value="ECO:0007669"/>
    <property type="project" value="TreeGrafter"/>
</dbReference>
<keyword evidence="3" id="KW-1185">Reference proteome</keyword>
<feature type="transmembrane region" description="Helical" evidence="1">
    <location>
        <begin position="30"/>
        <end position="52"/>
    </location>
</feature>
<dbReference type="Proteomes" id="UP000199087">
    <property type="component" value="Unassembled WGS sequence"/>
</dbReference>
<dbReference type="PANTHER" id="PTHR34821:SF3">
    <property type="entry name" value="MEMBRANE PROTEIN"/>
    <property type="match status" value="1"/>
</dbReference>
<gene>
    <name evidence="2" type="ORF">BN000_01981</name>
</gene>
<sequence length="141" mass="15178">MKGSLFACLGGALITLQGVANTRISEDIGTWQAATITQLTGFIVALMLMMLVRDKQWKRFKRVKPLYLSAGSFAALIIFTNVTSIQSIGVTLTIAVVLIAQLGLTFLIDSNGWFGVVKQKMGLPQFIGIGMMIAGVLILSL</sequence>
<dbReference type="PANTHER" id="PTHR34821">
    <property type="entry name" value="INNER MEMBRANE PROTEIN YDCZ"/>
    <property type="match status" value="1"/>
</dbReference>
<dbReference type="InterPro" id="IPR006750">
    <property type="entry name" value="YdcZ"/>
</dbReference>
<evidence type="ECO:0000313" key="2">
    <source>
        <dbReference type="EMBL" id="CRK82060.1"/>
    </source>
</evidence>
<keyword evidence="1" id="KW-1133">Transmembrane helix</keyword>
<dbReference type="STRING" id="1499688.BN000_01981"/>
<proteinExistence type="predicted"/>